<dbReference type="Pfam" id="PF01380">
    <property type="entry name" value="SIS"/>
    <property type="match status" value="1"/>
</dbReference>
<dbReference type="InterPro" id="IPR009057">
    <property type="entry name" value="Homeodomain-like_sf"/>
</dbReference>
<feature type="region of interest" description="Disordered" evidence="4">
    <location>
        <begin position="321"/>
        <end position="340"/>
    </location>
</feature>
<dbReference type="GO" id="GO:0003677">
    <property type="term" value="F:DNA binding"/>
    <property type="evidence" value="ECO:0007669"/>
    <property type="project" value="UniProtKB-KW"/>
</dbReference>
<dbReference type="Proteomes" id="UP000293719">
    <property type="component" value="Chromosome"/>
</dbReference>
<dbReference type="InterPro" id="IPR000281">
    <property type="entry name" value="HTH_RpiR"/>
</dbReference>
<dbReference type="SUPFAM" id="SSF53697">
    <property type="entry name" value="SIS domain"/>
    <property type="match status" value="1"/>
</dbReference>
<evidence type="ECO:0000313" key="8">
    <source>
        <dbReference type="Proteomes" id="UP000293719"/>
    </source>
</evidence>
<dbReference type="GO" id="GO:0097367">
    <property type="term" value="F:carbohydrate derivative binding"/>
    <property type="evidence" value="ECO:0007669"/>
    <property type="project" value="InterPro"/>
</dbReference>
<dbReference type="InterPro" id="IPR036388">
    <property type="entry name" value="WH-like_DNA-bd_sf"/>
</dbReference>
<feature type="region of interest" description="Disordered" evidence="4">
    <location>
        <begin position="1"/>
        <end position="22"/>
    </location>
</feature>
<accession>A0A4P6V5Z4</accession>
<evidence type="ECO:0000259" key="5">
    <source>
        <dbReference type="PROSITE" id="PS51071"/>
    </source>
</evidence>
<keyword evidence="8" id="KW-1185">Reference proteome</keyword>
<dbReference type="Gene3D" id="1.10.10.10">
    <property type="entry name" value="Winged helix-like DNA-binding domain superfamily/Winged helix DNA-binding domain"/>
    <property type="match status" value="1"/>
</dbReference>
<organism evidence="7 8">
    <name type="scientific">Roseitalea porphyridii</name>
    <dbReference type="NCBI Taxonomy" id="1852022"/>
    <lineage>
        <taxon>Bacteria</taxon>
        <taxon>Pseudomonadati</taxon>
        <taxon>Pseudomonadota</taxon>
        <taxon>Alphaproteobacteria</taxon>
        <taxon>Hyphomicrobiales</taxon>
        <taxon>Ahrensiaceae</taxon>
        <taxon>Roseitalea</taxon>
    </lineage>
</organism>
<dbReference type="InterPro" id="IPR001347">
    <property type="entry name" value="SIS_dom"/>
</dbReference>
<keyword evidence="1" id="KW-0805">Transcription regulation</keyword>
<sequence>MSWARPRPPGDVTTLPLGSRTGDHIMTSLGSPGFDQMKRTADGLGGEPDFLEQLRERLEALSPSERRVAEFVLENPGDVIHMSIAHLADTVGVSQPTVLRLVRTLGLKRFPELKLLTGQAIVSGTPYVHRDVSPSDPIETIAKKVLGSSVLALQTLERGLDHEALEQVVDILAHAPRIDCYGTGAASILAIEAQHKLMRLGLPVICYNDTHLQRLAAASLRREDVALCFSHTGMIRDAVKMAEAARQRGATTIAFSRPDTALSKACDLVLAIDSSENTEIYAPMTSRVAHAVMIDIVATSLTLRHGPDMFRQLQEAKDSLADLRLPGAESGRSSQRKSSR</sequence>
<dbReference type="KEGG" id="rpod:E0E05_16210"/>
<feature type="domain" description="SIS" evidence="6">
    <location>
        <begin position="168"/>
        <end position="307"/>
    </location>
</feature>
<keyword evidence="2" id="KW-0238">DNA-binding</keyword>
<dbReference type="PANTHER" id="PTHR30514:SF1">
    <property type="entry name" value="HTH-TYPE TRANSCRIPTIONAL REGULATOR HEXR-RELATED"/>
    <property type="match status" value="1"/>
</dbReference>
<dbReference type="InterPro" id="IPR035472">
    <property type="entry name" value="RpiR-like_SIS"/>
</dbReference>
<dbReference type="AlphaFoldDB" id="A0A4P6V5Z4"/>
<evidence type="ECO:0000256" key="2">
    <source>
        <dbReference type="ARBA" id="ARBA00023125"/>
    </source>
</evidence>
<feature type="domain" description="HTH rpiR-type" evidence="5">
    <location>
        <begin position="48"/>
        <end position="124"/>
    </location>
</feature>
<dbReference type="GO" id="GO:0003700">
    <property type="term" value="F:DNA-binding transcription factor activity"/>
    <property type="evidence" value="ECO:0007669"/>
    <property type="project" value="InterPro"/>
</dbReference>
<protein>
    <submittedName>
        <fullName evidence="7">SIS domain-containing protein</fullName>
    </submittedName>
</protein>
<dbReference type="Pfam" id="PF01418">
    <property type="entry name" value="HTH_6"/>
    <property type="match status" value="1"/>
</dbReference>
<evidence type="ECO:0000256" key="4">
    <source>
        <dbReference type="SAM" id="MobiDB-lite"/>
    </source>
</evidence>
<dbReference type="PROSITE" id="PS51464">
    <property type="entry name" value="SIS"/>
    <property type="match status" value="1"/>
</dbReference>
<evidence type="ECO:0000256" key="1">
    <source>
        <dbReference type="ARBA" id="ARBA00023015"/>
    </source>
</evidence>
<proteinExistence type="predicted"/>
<reference evidence="7 8" key="1">
    <citation type="journal article" date="2017" name="Int. J. Syst. Evol. Microbiol.">
        <title>Roseitalea porphyridii gen. nov., sp. nov., isolated from a red alga, and reclassification of Hoeflea suaedae Chung et al. 2013 as Pseudohoeflea suaedae gen. nov., comb. nov.</title>
        <authorList>
            <person name="Hyeon J.W."/>
            <person name="Jeong S.E."/>
            <person name="Baek K."/>
            <person name="Jeon C.O."/>
        </authorList>
    </citation>
    <scope>NUCLEOTIDE SEQUENCE [LARGE SCALE GENOMIC DNA]</scope>
    <source>
        <strain evidence="7 8">MA7-20</strain>
    </source>
</reference>
<dbReference type="PROSITE" id="PS51071">
    <property type="entry name" value="HTH_RPIR"/>
    <property type="match status" value="1"/>
</dbReference>
<dbReference type="InterPro" id="IPR046348">
    <property type="entry name" value="SIS_dom_sf"/>
</dbReference>
<name>A0A4P6V5Z4_9HYPH</name>
<dbReference type="GO" id="GO:1901135">
    <property type="term" value="P:carbohydrate derivative metabolic process"/>
    <property type="evidence" value="ECO:0007669"/>
    <property type="project" value="InterPro"/>
</dbReference>
<dbReference type="PANTHER" id="PTHR30514">
    <property type="entry name" value="GLUCOKINASE"/>
    <property type="match status" value="1"/>
</dbReference>
<dbReference type="SUPFAM" id="SSF46689">
    <property type="entry name" value="Homeodomain-like"/>
    <property type="match status" value="1"/>
</dbReference>
<dbReference type="CDD" id="cd05013">
    <property type="entry name" value="SIS_RpiR"/>
    <property type="match status" value="1"/>
</dbReference>
<evidence type="ECO:0000313" key="7">
    <source>
        <dbReference type="EMBL" id="QBK31996.1"/>
    </source>
</evidence>
<keyword evidence="3" id="KW-0804">Transcription</keyword>
<gene>
    <name evidence="7" type="ORF">E0E05_16210</name>
</gene>
<dbReference type="Gene3D" id="3.40.50.10490">
    <property type="entry name" value="Glucose-6-phosphate isomerase like protein, domain 1"/>
    <property type="match status" value="1"/>
</dbReference>
<evidence type="ECO:0000256" key="3">
    <source>
        <dbReference type="ARBA" id="ARBA00023163"/>
    </source>
</evidence>
<evidence type="ECO:0000259" key="6">
    <source>
        <dbReference type="PROSITE" id="PS51464"/>
    </source>
</evidence>
<dbReference type="EMBL" id="CP036532">
    <property type="protein sequence ID" value="QBK31996.1"/>
    <property type="molecule type" value="Genomic_DNA"/>
</dbReference>
<dbReference type="InterPro" id="IPR047640">
    <property type="entry name" value="RpiR-like"/>
</dbReference>